<reference evidence="9 10" key="1">
    <citation type="submission" date="2024-01" db="EMBL/GenBank/DDBJ databases">
        <authorList>
            <person name="Kunselman E."/>
        </authorList>
    </citation>
    <scope>NUCLEOTIDE SEQUENCE [LARGE SCALE GENOMIC DNA]</scope>
    <source>
        <strain evidence="9">2 abalone samples</strain>
    </source>
</reference>
<evidence type="ECO:0000313" key="9">
    <source>
        <dbReference type="EMBL" id="CAK8163403.1"/>
    </source>
</evidence>
<name>A0ABP0EX14_9RICK</name>
<dbReference type="RefSeq" id="WP_338364594.1">
    <property type="nucleotide sequence ID" value="NZ_CAWVOK010000029.1"/>
</dbReference>
<evidence type="ECO:0000256" key="6">
    <source>
        <dbReference type="ARBA" id="ARBA00023014"/>
    </source>
</evidence>
<dbReference type="SUPFAM" id="SSF52141">
    <property type="entry name" value="Uracil-DNA glycosylase-like"/>
    <property type="match status" value="1"/>
</dbReference>
<dbReference type="EC" id="3.2.2.27" evidence="9"/>
<dbReference type="SMART" id="SM00986">
    <property type="entry name" value="UDG"/>
    <property type="match status" value="1"/>
</dbReference>
<organism evidence="9 10">
    <name type="scientific">Candidatus Xenohaliotis californiensis</name>
    <dbReference type="NCBI Taxonomy" id="84677"/>
    <lineage>
        <taxon>Bacteria</taxon>
        <taxon>Pseudomonadati</taxon>
        <taxon>Pseudomonadota</taxon>
        <taxon>Alphaproteobacteria</taxon>
        <taxon>Rickettsiales</taxon>
        <taxon>Anaplasmataceae</taxon>
        <taxon>Candidatus Xenohaliotis</taxon>
    </lineage>
</organism>
<keyword evidence="6" id="KW-0411">Iron-sulfur</keyword>
<gene>
    <name evidence="9" type="ORF">CAXC1_30005</name>
</gene>
<dbReference type="EMBL" id="CAWVOK010000029">
    <property type="protein sequence ID" value="CAK8163403.1"/>
    <property type="molecule type" value="Genomic_DNA"/>
</dbReference>
<dbReference type="InterPro" id="IPR036895">
    <property type="entry name" value="Uracil-DNA_glycosylase-like_sf"/>
</dbReference>
<evidence type="ECO:0000256" key="1">
    <source>
        <dbReference type="ARBA" id="ARBA00022485"/>
    </source>
</evidence>
<keyword evidence="3" id="KW-0227">DNA damage</keyword>
<dbReference type="CDD" id="cd10030">
    <property type="entry name" value="UDG-F4_TTUDGA_SPO1dp_like"/>
    <property type="match status" value="1"/>
</dbReference>
<comment type="caution">
    <text evidence="9">The sequence shown here is derived from an EMBL/GenBank/DDBJ whole genome shotgun (WGS) entry which is preliminary data.</text>
</comment>
<proteinExistence type="predicted"/>
<dbReference type="InterPro" id="IPR005122">
    <property type="entry name" value="Uracil-DNA_glycosylase-like"/>
</dbReference>
<dbReference type="InterPro" id="IPR051536">
    <property type="entry name" value="UDG_Type-4/5"/>
</dbReference>
<evidence type="ECO:0000259" key="8">
    <source>
        <dbReference type="SMART" id="SM00986"/>
    </source>
</evidence>
<dbReference type="Gene3D" id="3.40.470.10">
    <property type="entry name" value="Uracil-DNA glycosylase-like domain"/>
    <property type="match status" value="1"/>
</dbReference>
<dbReference type="Proteomes" id="UP001314181">
    <property type="component" value="Unassembled WGS sequence"/>
</dbReference>
<protein>
    <submittedName>
        <fullName evidence="9">Uracil-DNA glycosylase</fullName>
        <ecNumber evidence="9">3.2.2.27</ecNumber>
    </submittedName>
</protein>
<keyword evidence="1" id="KW-0004">4Fe-4S</keyword>
<keyword evidence="2" id="KW-0479">Metal-binding</keyword>
<sequence>MIHQCKKDQEIYRFHIEIGLDYLSCIFPVTGTTKLVSNNLCYKHNITAKMQDKEICKQIDTRMQNKKLLDEFAKIKDLLSLQEFANDFDHFPFANAAKKLVFGAGKPNGLMIVGDMPSIYDEQSGQPFSDVDINKLLTDMLKAIHIEIKNCYITNILLHRYNRIDNRGLLSKIATYKEFLIKHIALVQPKAILLMGKLPVSSIFNINSIINARKQHLFYDNNGYQIPVVATYHPEMLLKGIESKKFAWNDLQILRNKIIKLNVL</sequence>
<keyword evidence="5" id="KW-0408">Iron</keyword>
<dbReference type="Pfam" id="PF03167">
    <property type="entry name" value="UDG"/>
    <property type="match status" value="1"/>
</dbReference>
<evidence type="ECO:0000256" key="5">
    <source>
        <dbReference type="ARBA" id="ARBA00023004"/>
    </source>
</evidence>
<keyword evidence="10" id="KW-1185">Reference proteome</keyword>
<evidence type="ECO:0000256" key="2">
    <source>
        <dbReference type="ARBA" id="ARBA00022723"/>
    </source>
</evidence>
<feature type="domain" description="Uracil-DNA glycosylase-like" evidence="8">
    <location>
        <begin position="102"/>
        <end position="252"/>
    </location>
</feature>
<evidence type="ECO:0000256" key="3">
    <source>
        <dbReference type="ARBA" id="ARBA00022763"/>
    </source>
</evidence>
<dbReference type="PANTHER" id="PTHR33693:SF1">
    <property type="entry name" value="TYPE-4 URACIL-DNA GLYCOSYLASE"/>
    <property type="match status" value="1"/>
</dbReference>
<keyword evidence="7" id="KW-0234">DNA repair</keyword>
<dbReference type="GO" id="GO:0004844">
    <property type="term" value="F:uracil DNA N-glycosylase activity"/>
    <property type="evidence" value="ECO:0007669"/>
    <property type="project" value="UniProtKB-EC"/>
</dbReference>
<keyword evidence="4 9" id="KW-0378">Hydrolase</keyword>
<keyword evidence="9" id="KW-0326">Glycosidase</keyword>
<evidence type="ECO:0000313" key="10">
    <source>
        <dbReference type="Proteomes" id="UP001314181"/>
    </source>
</evidence>
<evidence type="ECO:0000256" key="7">
    <source>
        <dbReference type="ARBA" id="ARBA00023204"/>
    </source>
</evidence>
<dbReference type="SMART" id="SM00987">
    <property type="entry name" value="UreE_C"/>
    <property type="match status" value="1"/>
</dbReference>
<accession>A0ABP0EX14</accession>
<evidence type="ECO:0000256" key="4">
    <source>
        <dbReference type="ARBA" id="ARBA00022801"/>
    </source>
</evidence>
<dbReference type="PANTHER" id="PTHR33693">
    <property type="entry name" value="TYPE-5 URACIL-DNA GLYCOSYLASE"/>
    <property type="match status" value="1"/>
</dbReference>